<comment type="similarity">
    <text evidence="6">Belongs to the PINc/VapC protein family.</text>
</comment>
<keyword evidence="2 6" id="KW-0540">Nuclease</keyword>
<evidence type="ECO:0000313" key="9">
    <source>
        <dbReference type="Proteomes" id="UP001595851"/>
    </source>
</evidence>
<evidence type="ECO:0000256" key="6">
    <source>
        <dbReference type="HAMAP-Rule" id="MF_00265"/>
    </source>
</evidence>
<keyword evidence="3 6" id="KW-0479">Metal-binding</keyword>
<comment type="cofactor">
    <cofactor evidence="6">
        <name>Mg(2+)</name>
        <dbReference type="ChEBI" id="CHEBI:18420"/>
    </cofactor>
</comment>
<evidence type="ECO:0000256" key="4">
    <source>
        <dbReference type="ARBA" id="ARBA00022801"/>
    </source>
</evidence>
<keyword evidence="4 6" id="KW-0378">Hydrolase</keyword>
<keyword evidence="6" id="KW-0800">Toxin</keyword>
<evidence type="ECO:0000256" key="3">
    <source>
        <dbReference type="ARBA" id="ARBA00022723"/>
    </source>
</evidence>
<dbReference type="InterPro" id="IPR022907">
    <property type="entry name" value="VapC_family"/>
</dbReference>
<dbReference type="PANTHER" id="PTHR35901">
    <property type="entry name" value="RIBONUCLEASE VAPC3"/>
    <property type="match status" value="1"/>
</dbReference>
<dbReference type="Pfam" id="PF01850">
    <property type="entry name" value="PIN"/>
    <property type="match status" value="1"/>
</dbReference>
<dbReference type="InterPro" id="IPR029060">
    <property type="entry name" value="PIN-like_dom_sf"/>
</dbReference>
<proteinExistence type="inferred from homology"/>
<organism evidence="8 9">
    <name type="scientific">Nonomuraea purpurea</name>
    <dbReference type="NCBI Taxonomy" id="1849276"/>
    <lineage>
        <taxon>Bacteria</taxon>
        <taxon>Bacillati</taxon>
        <taxon>Actinomycetota</taxon>
        <taxon>Actinomycetes</taxon>
        <taxon>Streptosporangiales</taxon>
        <taxon>Streptosporangiaceae</taxon>
        <taxon>Nonomuraea</taxon>
    </lineage>
</organism>
<evidence type="ECO:0000256" key="5">
    <source>
        <dbReference type="ARBA" id="ARBA00022842"/>
    </source>
</evidence>
<reference evidence="9" key="1">
    <citation type="journal article" date="2019" name="Int. J. Syst. Evol. Microbiol.">
        <title>The Global Catalogue of Microorganisms (GCM) 10K type strain sequencing project: providing services to taxonomists for standard genome sequencing and annotation.</title>
        <authorList>
            <consortium name="The Broad Institute Genomics Platform"/>
            <consortium name="The Broad Institute Genome Sequencing Center for Infectious Disease"/>
            <person name="Wu L."/>
            <person name="Ma J."/>
        </authorList>
    </citation>
    <scope>NUCLEOTIDE SEQUENCE [LARGE SCALE GENOMIC DNA]</scope>
    <source>
        <strain evidence="9">TBRC 1276</strain>
    </source>
</reference>
<feature type="binding site" evidence="6">
    <location>
        <position position="5"/>
    </location>
    <ligand>
        <name>Mg(2+)</name>
        <dbReference type="ChEBI" id="CHEBI:18420"/>
    </ligand>
</feature>
<dbReference type="InterPro" id="IPR044153">
    <property type="entry name" value="PIN_Pae0151-like"/>
</dbReference>
<evidence type="ECO:0000259" key="7">
    <source>
        <dbReference type="Pfam" id="PF01850"/>
    </source>
</evidence>
<evidence type="ECO:0000313" key="8">
    <source>
        <dbReference type="EMBL" id="MFC4010388.1"/>
    </source>
</evidence>
<gene>
    <name evidence="6" type="primary">vapC</name>
    <name evidence="8" type="ORF">ACFOY2_24395</name>
</gene>
<evidence type="ECO:0000256" key="2">
    <source>
        <dbReference type="ARBA" id="ARBA00022722"/>
    </source>
</evidence>
<accession>A0ABV8GC79</accession>
<dbReference type="CDD" id="cd09873">
    <property type="entry name" value="PIN_Pae0151-like"/>
    <property type="match status" value="1"/>
</dbReference>
<keyword evidence="5 6" id="KW-0460">Magnesium</keyword>
<dbReference type="EC" id="3.1.-.-" evidence="6"/>
<dbReference type="InterPro" id="IPR051619">
    <property type="entry name" value="TypeII_TA_RNase_PINc/VapC"/>
</dbReference>
<keyword evidence="9" id="KW-1185">Reference proteome</keyword>
<dbReference type="Gene3D" id="3.40.50.1010">
    <property type="entry name" value="5'-nuclease"/>
    <property type="match status" value="1"/>
</dbReference>
<dbReference type="Proteomes" id="UP001595851">
    <property type="component" value="Unassembled WGS sequence"/>
</dbReference>
<dbReference type="PANTHER" id="PTHR35901:SF1">
    <property type="entry name" value="EXONUCLEASE VAPC9"/>
    <property type="match status" value="1"/>
</dbReference>
<feature type="domain" description="PIN" evidence="7">
    <location>
        <begin position="2"/>
        <end position="119"/>
    </location>
</feature>
<feature type="binding site" evidence="6">
    <location>
        <position position="95"/>
    </location>
    <ligand>
        <name>Mg(2+)</name>
        <dbReference type="ChEBI" id="CHEBI:18420"/>
    </ligand>
</feature>
<protein>
    <recommendedName>
        <fullName evidence="6">Ribonuclease VapC</fullName>
        <shortName evidence="6">RNase VapC</shortName>
        <ecNumber evidence="6">3.1.-.-</ecNumber>
    </recommendedName>
    <alternativeName>
        <fullName evidence="6">Toxin VapC</fullName>
    </alternativeName>
</protein>
<sequence>MIVVDASAVVHVLQAERPDADLARAFGEAGTLHAPSLLDIKFLSALRGLVMSGKLTLDRAHAAREDFADSPLIRYPLEKLTDRIWALRNNLTVYDAAYIALAEALGCVLVTTDGKLRAACGHRAKVEVYPLTPSR</sequence>
<comment type="function">
    <text evidence="6">Toxic component of a toxin-antitoxin (TA) system. An RNase.</text>
</comment>
<dbReference type="HAMAP" id="MF_00265">
    <property type="entry name" value="VapC_Nob1"/>
    <property type="match status" value="1"/>
</dbReference>
<comment type="caution">
    <text evidence="8">The sequence shown here is derived from an EMBL/GenBank/DDBJ whole genome shotgun (WGS) entry which is preliminary data.</text>
</comment>
<keyword evidence="1 6" id="KW-1277">Toxin-antitoxin system</keyword>
<dbReference type="SUPFAM" id="SSF88723">
    <property type="entry name" value="PIN domain-like"/>
    <property type="match status" value="1"/>
</dbReference>
<dbReference type="InterPro" id="IPR002716">
    <property type="entry name" value="PIN_dom"/>
</dbReference>
<dbReference type="EMBL" id="JBHSBI010000012">
    <property type="protein sequence ID" value="MFC4010388.1"/>
    <property type="molecule type" value="Genomic_DNA"/>
</dbReference>
<dbReference type="RefSeq" id="WP_379530393.1">
    <property type="nucleotide sequence ID" value="NZ_JBHSBI010000012.1"/>
</dbReference>
<name>A0ABV8GC79_9ACTN</name>
<evidence type="ECO:0000256" key="1">
    <source>
        <dbReference type="ARBA" id="ARBA00022649"/>
    </source>
</evidence>